<accession>B4GLK4</accession>
<organism evidence="2">
    <name type="scientific">Drosophila persimilis</name>
    <name type="common">Fruit fly</name>
    <dbReference type="NCBI Taxonomy" id="7234"/>
    <lineage>
        <taxon>Eukaryota</taxon>
        <taxon>Metazoa</taxon>
        <taxon>Ecdysozoa</taxon>
        <taxon>Arthropoda</taxon>
        <taxon>Hexapoda</taxon>
        <taxon>Insecta</taxon>
        <taxon>Pterygota</taxon>
        <taxon>Neoptera</taxon>
        <taxon>Endopterygota</taxon>
        <taxon>Diptera</taxon>
        <taxon>Brachycera</taxon>
        <taxon>Muscomorpha</taxon>
        <taxon>Ephydroidea</taxon>
        <taxon>Drosophilidae</taxon>
        <taxon>Drosophila</taxon>
        <taxon>Sophophora</taxon>
    </lineage>
</organism>
<name>B4GLK4_DROPE</name>
<evidence type="ECO:0000313" key="1">
    <source>
        <dbReference type="EMBL" id="EDW38428.1"/>
    </source>
</evidence>
<protein>
    <submittedName>
        <fullName evidence="1">GL12018</fullName>
    </submittedName>
</protein>
<dbReference type="AlphaFoldDB" id="B4GLK4"/>
<proteinExistence type="predicted"/>
<dbReference type="OMA" id="CRCRSEW"/>
<dbReference type="HOGENOM" id="CLU_2760486_0_0_1"/>
<dbReference type="EMBL" id="CH479185">
    <property type="protein sequence ID" value="EDW38428.1"/>
    <property type="molecule type" value="Genomic_DNA"/>
</dbReference>
<reference evidence="1 2" key="1">
    <citation type="journal article" date="2007" name="Nature">
        <title>Evolution of genes and genomes on the Drosophila phylogeny.</title>
        <authorList>
            <consortium name="Drosophila 12 Genomes Consortium"/>
            <person name="Clark A.G."/>
            <person name="Eisen M.B."/>
            <person name="Smith D.R."/>
            <person name="Bergman C.M."/>
            <person name="Oliver B."/>
            <person name="Markow T.A."/>
            <person name="Kaufman T.C."/>
            <person name="Kellis M."/>
            <person name="Gelbart W."/>
            <person name="Iyer V.N."/>
            <person name="Pollard D.A."/>
            <person name="Sackton T.B."/>
            <person name="Larracuente A.M."/>
            <person name="Singh N.D."/>
            <person name="Abad J.P."/>
            <person name="Abt D.N."/>
            <person name="Adryan B."/>
            <person name="Aguade M."/>
            <person name="Akashi H."/>
            <person name="Anderson W.W."/>
            <person name="Aquadro C.F."/>
            <person name="Ardell D.H."/>
            <person name="Arguello R."/>
            <person name="Artieri C.G."/>
            <person name="Barbash D.A."/>
            <person name="Barker D."/>
            <person name="Barsanti P."/>
            <person name="Batterham P."/>
            <person name="Batzoglou S."/>
            <person name="Begun D."/>
            <person name="Bhutkar A."/>
            <person name="Blanco E."/>
            <person name="Bosak S.A."/>
            <person name="Bradley R.K."/>
            <person name="Brand A.D."/>
            <person name="Brent M.R."/>
            <person name="Brooks A.N."/>
            <person name="Brown R.H."/>
            <person name="Butlin R.K."/>
            <person name="Caggese C."/>
            <person name="Calvi B.R."/>
            <person name="Bernardo de Carvalho A."/>
            <person name="Caspi A."/>
            <person name="Castrezana S."/>
            <person name="Celniker S.E."/>
            <person name="Chang J.L."/>
            <person name="Chapple C."/>
            <person name="Chatterji S."/>
            <person name="Chinwalla A."/>
            <person name="Civetta A."/>
            <person name="Clifton S.W."/>
            <person name="Comeron J.M."/>
            <person name="Costello J.C."/>
            <person name="Coyne J.A."/>
            <person name="Daub J."/>
            <person name="David R.G."/>
            <person name="Delcher A.L."/>
            <person name="Delehaunty K."/>
            <person name="Do C.B."/>
            <person name="Ebling H."/>
            <person name="Edwards K."/>
            <person name="Eickbush T."/>
            <person name="Evans J.D."/>
            <person name="Filipski A."/>
            <person name="Findeiss S."/>
            <person name="Freyhult E."/>
            <person name="Fulton L."/>
            <person name="Fulton R."/>
            <person name="Garcia A.C."/>
            <person name="Gardiner A."/>
            <person name="Garfield D.A."/>
            <person name="Garvin B.E."/>
            <person name="Gibson G."/>
            <person name="Gilbert D."/>
            <person name="Gnerre S."/>
            <person name="Godfrey J."/>
            <person name="Good R."/>
            <person name="Gotea V."/>
            <person name="Gravely B."/>
            <person name="Greenberg A.J."/>
            <person name="Griffiths-Jones S."/>
            <person name="Gross S."/>
            <person name="Guigo R."/>
            <person name="Gustafson E.A."/>
            <person name="Haerty W."/>
            <person name="Hahn M.W."/>
            <person name="Halligan D.L."/>
            <person name="Halpern A.L."/>
            <person name="Halter G.M."/>
            <person name="Han M.V."/>
            <person name="Heger A."/>
            <person name="Hillier L."/>
            <person name="Hinrichs A.S."/>
            <person name="Holmes I."/>
            <person name="Hoskins R.A."/>
            <person name="Hubisz M.J."/>
            <person name="Hultmark D."/>
            <person name="Huntley M.A."/>
            <person name="Jaffe D.B."/>
            <person name="Jagadeeshan S."/>
            <person name="Jeck W.R."/>
            <person name="Johnson J."/>
            <person name="Jones C.D."/>
            <person name="Jordan W.C."/>
            <person name="Karpen G.H."/>
            <person name="Kataoka E."/>
            <person name="Keightley P.D."/>
            <person name="Kheradpour P."/>
            <person name="Kirkness E.F."/>
            <person name="Koerich L.B."/>
            <person name="Kristiansen K."/>
            <person name="Kudrna D."/>
            <person name="Kulathinal R.J."/>
            <person name="Kumar S."/>
            <person name="Kwok R."/>
            <person name="Lander E."/>
            <person name="Langley C.H."/>
            <person name="Lapoint R."/>
            <person name="Lazzaro B.P."/>
            <person name="Lee S.J."/>
            <person name="Levesque L."/>
            <person name="Li R."/>
            <person name="Lin C.F."/>
            <person name="Lin M.F."/>
            <person name="Lindblad-Toh K."/>
            <person name="Llopart A."/>
            <person name="Long M."/>
            <person name="Low L."/>
            <person name="Lozovsky E."/>
            <person name="Lu J."/>
            <person name="Luo M."/>
            <person name="Machado C.A."/>
            <person name="Makalowski W."/>
            <person name="Marzo M."/>
            <person name="Matsuda M."/>
            <person name="Matzkin L."/>
            <person name="McAllister B."/>
            <person name="McBride C.S."/>
            <person name="McKernan B."/>
            <person name="McKernan K."/>
            <person name="Mendez-Lago M."/>
            <person name="Minx P."/>
            <person name="Mollenhauer M.U."/>
            <person name="Montooth K."/>
            <person name="Mount S.M."/>
            <person name="Mu X."/>
            <person name="Myers E."/>
            <person name="Negre B."/>
            <person name="Newfeld S."/>
            <person name="Nielsen R."/>
            <person name="Noor M.A."/>
            <person name="O'Grady P."/>
            <person name="Pachter L."/>
            <person name="Papaceit M."/>
            <person name="Parisi M.J."/>
            <person name="Parisi M."/>
            <person name="Parts L."/>
            <person name="Pedersen J.S."/>
            <person name="Pesole G."/>
            <person name="Phillippy A.M."/>
            <person name="Ponting C.P."/>
            <person name="Pop M."/>
            <person name="Porcelli D."/>
            <person name="Powell J.R."/>
            <person name="Prohaska S."/>
            <person name="Pruitt K."/>
            <person name="Puig M."/>
            <person name="Quesneville H."/>
            <person name="Ram K.R."/>
            <person name="Rand D."/>
            <person name="Rasmussen M.D."/>
            <person name="Reed L.K."/>
            <person name="Reenan R."/>
            <person name="Reily A."/>
            <person name="Remington K.A."/>
            <person name="Rieger T.T."/>
            <person name="Ritchie M.G."/>
            <person name="Robin C."/>
            <person name="Rogers Y.H."/>
            <person name="Rohde C."/>
            <person name="Rozas J."/>
            <person name="Rubenfield M.J."/>
            <person name="Ruiz A."/>
            <person name="Russo S."/>
            <person name="Salzberg S.L."/>
            <person name="Sanchez-Gracia A."/>
            <person name="Saranga D.J."/>
            <person name="Sato H."/>
            <person name="Schaeffer S.W."/>
            <person name="Schatz M.C."/>
            <person name="Schlenke T."/>
            <person name="Schwartz R."/>
            <person name="Segarra C."/>
            <person name="Singh R.S."/>
            <person name="Sirot L."/>
            <person name="Sirota M."/>
            <person name="Sisneros N.B."/>
            <person name="Smith C.D."/>
            <person name="Smith T.F."/>
            <person name="Spieth J."/>
            <person name="Stage D.E."/>
            <person name="Stark A."/>
            <person name="Stephan W."/>
            <person name="Strausberg R.L."/>
            <person name="Strempel S."/>
            <person name="Sturgill D."/>
            <person name="Sutton G."/>
            <person name="Sutton G.G."/>
            <person name="Tao W."/>
            <person name="Teichmann S."/>
            <person name="Tobari Y.N."/>
            <person name="Tomimura Y."/>
            <person name="Tsolas J.M."/>
            <person name="Valente V.L."/>
            <person name="Venter E."/>
            <person name="Venter J.C."/>
            <person name="Vicario S."/>
            <person name="Vieira F.G."/>
            <person name="Vilella A.J."/>
            <person name="Villasante A."/>
            <person name="Walenz B."/>
            <person name="Wang J."/>
            <person name="Wasserman M."/>
            <person name="Watts T."/>
            <person name="Wilson D."/>
            <person name="Wilson R.K."/>
            <person name="Wing R.A."/>
            <person name="Wolfner M.F."/>
            <person name="Wong A."/>
            <person name="Wong G.K."/>
            <person name="Wu C.I."/>
            <person name="Wu G."/>
            <person name="Yamamoto D."/>
            <person name="Yang H.P."/>
            <person name="Yang S.P."/>
            <person name="Yorke J.A."/>
            <person name="Yoshida K."/>
            <person name="Zdobnov E."/>
            <person name="Zhang P."/>
            <person name="Zhang Y."/>
            <person name="Zimin A.V."/>
            <person name="Baldwin J."/>
            <person name="Abdouelleil A."/>
            <person name="Abdulkadir J."/>
            <person name="Abebe A."/>
            <person name="Abera B."/>
            <person name="Abreu J."/>
            <person name="Acer S.C."/>
            <person name="Aftuck L."/>
            <person name="Alexander A."/>
            <person name="An P."/>
            <person name="Anderson E."/>
            <person name="Anderson S."/>
            <person name="Arachi H."/>
            <person name="Azer M."/>
            <person name="Bachantsang P."/>
            <person name="Barry A."/>
            <person name="Bayul T."/>
            <person name="Berlin A."/>
            <person name="Bessette D."/>
            <person name="Bloom T."/>
            <person name="Blye J."/>
            <person name="Boguslavskiy L."/>
            <person name="Bonnet C."/>
            <person name="Boukhgalter B."/>
            <person name="Bourzgui I."/>
            <person name="Brown A."/>
            <person name="Cahill P."/>
            <person name="Channer S."/>
            <person name="Cheshatsang Y."/>
            <person name="Chuda L."/>
            <person name="Citroen M."/>
            <person name="Collymore A."/>
            <person name="Cooke P."/>
            <person name="Costello M."/>
            <person name="D'Aco K."/>
            <person name="Daza R."/>
            <person name="De Haan G."/>
            <person name="DeGray S."/>
            <person name="DeMaso C."/>
            <person name="Dhargay N."/>
            <person name="Dooley K."/>
            <person name="Dooley E."/>
            <person name="Doricent M."/>
            <person name="Dorje P."/>
            <person name="Dorjee K."/>
            <person name="Dupes A."/>
            <person name="Elong R."/>
            <person name="Falk J."/>
            <person name="Farina A."/>
            <person name="Faro S."/>
            <person name="Ferguson D."/>
            <person name="Fisher S."/>
            <person name="Foley C.D."/>
            <person name="Franke A."/>
            <person name="Friedrich D."/>
            <person name="Gadbois L."/>
            <person name="Gearin G."/>
            <person name="Gearin C.R."/>
            <person name="Giannoukos G."/>
            <person name="Goode T."/>
            <person name="Graham J."/>
            <person name="Grandbois E."/>
            <person name="Grewal S."/>
            <person name="Gyaltsen K."/>
            <person name="Hafez N."/>
            <person name="Hagos B."/>
            <person name="Hall J."/>
            <person name="Henson C."/>
            <person name="Hollinger A."/>
            <person name="Honan T."/>
            <person name="Huard M.D."/>
            <person name="Hughes L."/>
            <person name="Hurhula B."/>
            <person name="Husby M.E."/>
            <person name="Kamat A."/>
            <person name="Kanga B."/>
            <person name="Kashin S."/>
            <person name="Khazanovich D."/>
            <person name="Kisner P."/>
            <person name="Lance K."/>
            <person name="Lara M."/>
            <person name="Lee W."/>
            <person name="Lennon N."/>
            <person name="Letendre F."/>
            <person name="LeVine R."/>
            <person name="Lipovsky A."/>
            <person name="Liu X."/>
            <person name="Liu J."/>
            <person name="Liu S."/>
            <person name="Lokyitsang T."/>
            <person name="Lokyitsang Y."/>
            <person name="Lubonja R."/>
            <person name="Lui A."/>
            <person name="MacDonald P."/>
            <person name="Magnisalis V."/>
            <person name="Maru K."/>
            <person name="Matthews C."/>
            <person name="McCusker W."/>
            <person name="McDonough S."/>
            <person name="Mehta T."/>
            <person name="Meldrim J."/>
            <person name="Meneus L."/>
            <person name="Mihai O."/>
            <person name="Mihalev A."/>
            <person name="Mihova T."/>
            <person name="Mittelman R."/>
            <person name="Mlenga V."/>
            <person name="Montmayeur A."/>
            <person name="Mulrain L."/>
            <person name="Navidi A."/>
            <person name="Naylor J."/>
            <person name="Negash T."/>
            <person name="Nguyen T."/>
            <person name="Nguyen N."/>
            <person name="Nicol R."/>
            <person name="Norbu C."/>
            <person name="Norbu N."/>
            <person name="Novod N."/>
            <person name="O'Neill B."/>
            <person name="Osman S."/>
            <person name="Markiewicz E."/>
            <person name="Oyono O.L."/>
            <person name="Patti C."/>
            <person name="Phunkhang P."/>
            <person name="Pierre F."/>
            <person name="Priest M."/>
            <person name="Raghuraman S."/>
            <person name="Rege F."/>
            <person name="Reyes R."/>
            <person name="Rise C."/>
            <person name="Rogov P."/>
            <person name="Ross K."/>
            <person name="Ryan E."/>
            <person name="Settipalli S."/>
            <person name="Shea T."/>
            <person name="Sherpa N."/>
            <person name="Shi L."/>
            <person name="Shih D."/>
            <person name="Sparrow T."/>
            <person name="Spaulding J."/>
            <person name="Stalker J."/>
            <person name="Stange-Thomann N."/>
            <person name="Stavropoulos S."/>
            <person name="Stone C."/>
            <person name="Strader C."/>
            <person name="Tesfaye S."/>
            <person name="Thomson T."/>
            <person name="Thoulutsang Y."/>
            <person name="Thoulutsang D."/>
            <person name="Topham K."/>
            <person name="Topping I."/>
            <person name="Tsamla T."/>
            <person name="Vassiliev H."/>
            <person name="Vo A."/>
            <person name="Wangchuk T."/>
            <person name="Wangdi T."/>
            <person name="Weiand M."/>
            <person name="Wilkinson J."/>
            <person name="Wilson A."/>
            <person name="Yadav S."/>
            <person name="Young G."/>
            <person name="Yu Q."/>
            <person name="Zembek L."/>
            <person name="Zhong D."/>
            <person name="Zimmer A."/>
            <person name="Zwirko Z."/>
            <person name="Jaffe D.B."/>
            <person name="Alvarez P."/>
            <person name="Brockman W."/>
            <person name="Butler J."/>
            <person name="Chin C."/>
            <person name="Gnerre S."/>
            <person name="Grabherr M."/>
            <person name="Kleber M."/>
            <person name="Mauceli E."/>
            <person name="MacCallum I."/>
        </authorList>
    </citation>
    <scope>NUCLEOTIDE SEQUENCE [LARGE SCALE GENOMIC DNA]</scope>
    <source>
        <strain evidence="2">MSH-3 / Tucson 14011-0111.49</strain>
    </source>
</reference>
<gene>
    <name evidence="1" type="primary">Dper\GL12018</name>
    <name evidence="1" type="ORF">Dper_GL12018</name>
</gene>
<evidence type="ECO:0000313" key="2">
    <source>
        <dbReference type="Proteomes" id="UP000008744"/>
    </source>
</evidence>
<dbReference type="Proteomes" id="UP000008744">
    <property type="component" value="Unassembled WGS sequence"/>
</dbReference>
<sequence>MLPEEEEVEEEEMLLKEKAVEEEEMLPKEKEMEEEVMPLQREKRRMLHLVDPKNQRPRRRCRCRSEWSGG</sequence>
<keyword evidence="2" id="KW-1185">Reference proteome</keyword>